<dbReference type="EMBL" id="JACOOL010000020">
    <property type="protein sequence ID" value="MBC5638753.1"/>
    <property type="molecule type" value="Genomic_DNA"/>
</dbReference>
<dbReference type="InterPro" id="IPR029068">
    <property type="entry name" value="Glyas_Bleomycin-R_OHBP_Dase"/>
</dbReference>
<evidence type="ECO:0000259" key="1">
    <source>
        <dbReference type="PROSITE" id="PS51819"/>
    </source>
</evidence>
<dbReference type="Proteomes" id="UP000637359">
    <property type="component" value="Unassembled WGS sequence"/>
</dbReference>
<comment type="caution">
    <text evidence="2">The sequence shown here is derived from an EMBL/GenBank/DDBJ whole genome shotgun (WGS) entry which is preliminary data.</text>
</comment>
<dbReference type="InterPro" id="IPR004360">
    <property type="entry name" value="Glyas_Fos-R_dOase_dom"/>
</dbReference>
<accession>A0A923RL71</accession>
<dbReference type="InterPro" id="IPR040553">
    <property type="entry name" value="TxDE"/>
</dbReference>
<evidence type="ECO:0000313" key="2">
    <source>
        <dbReference type="EMBL" id="MBC5638753.1"/>
    </source>
</evidence>
<reference evidence="2" key="1">
    <citation type="submission" date="2020-08" db="EMBL/GenBank/DDBJ databases">
        <title>Genome public.</title>
        <authorList>
            <person name="Liu C."/>
            <person name="Sun Q."/>
        </authorList>
    </citation>
    <scope>NUCLEOTIDE SEQUENCE</scope>
    <source>
        <strain evidence="2">BX22</strain>
    </source>
</reference>
<dbReference type="AlphaFoldDB" id="A0A923RL71"/>
<dbReference type="Pfam" id="PF00903">
    <property type="entry name" value="Glyoxalase"/>
    <property type="match status" value="1"/>
</dbReference>
<dbReference type="InterPro" id="IPR037523">
    <property type="entry name" value="VOC_core"/>
</dbReference>
<dbReference type="SUPFAM" id="SSF54593">
    <property type="entry name" value="Glyoxalase/Bleomycin resistance protein/Dihydroxybiphenyl dioxygenase"/>
    <property type="match status" value="1"/>
</dbReference>
<feature type="domain" description="VOC" evidence="1">
    <location>
        <begin position="2"/>
        <end position="116"/>
    </location>
</feature>
<dbReference type="Pfam" id="PF18711">
    <property type="entry name" value="TxDE"/>
    <property type="match status" value="1"/>
</dbReference>
<dbReference type="RefSeq" id="WP_186871446.1">
    <property type="nucleotide sequence ID" value="NZ_JACOOL010000020.1"/>
</dbReference>
<keyword evidence="3" id="KW-1185">Reference proteome</keyword>
<organism evidence="2 3">
    <name type="scientific">Ornithinibacillus hominis</name>
    <dbReference type="NCBI Taxonomy" id="2763055"/>
    <lineage>
        <taxon>Bacteria</taxon>
        <taxon>Bacillati</taxon>
        <taxon>Bacillota</taxon>
        <taxon>Bacilli</taxon>
        <taxon>Bacillales</taxon>
        <taxon>Bacillaceae</taxon>
        <taxon>Ornithinibacillus</taxon>
    </lineage>
</organism>
<dbReference type="PROSITE" id="PS51819">
    <property type="entry name" value="VOC"/>
    <property type="match status" value="1"/>
</dbReference>
<evidence type="ECO:0000313" key="3">
    <source>
        <dbReference type="Proteomes" id="UP000637359"/>
    </source>
</evidence>
<proteinExistence type="predicted"/>
<sequence>MEIKSLTLQTRHIKEMRAFYVDMFGFPLVREDEYSFRIRVGTSQLEFTSEGVKGNPYYHFAFNILANKFVEAKSWVKERVELNTREEEDEAFFSNLPAHALYFYDPAGNIVEFISRHSISKKGEEPFSIEEGIVNISEIGLTMKDAISAGKKLMTIGIHERDNAPLSSTSLNFMGDRSKGIFIILNQPGREWIFSDKLSATYPMEIVTATNSKIVVTSEHVLEVYKGQ</sequence>
<protein>
    <submittedName>
        <fullName evidence="2">VOC family protein</fullName>
    </submittedName>
</protein>
<dbReference type="Gene3D" id="3.10.180.10">
    <property type="entry name" value="2,3-Dihydroxybiphenyl 1,2-Dioxygenase, domain 1"/>
    <property type="match status" value="1"/>
</dbReference>
<name>A0A923RL71_9BACI</name>
<gene>
    <name evidence="2" type="ORF">H8S33_18445</name>
</gene>